<evidence type="ECO:0000256" key="2">
    <source>
        <dbReference type="SAM" id="MobiDB-lite"/>
    </source>
</evidence>
<dbReference type="InterPro" id="IPR021858">
    <property type="entry name" value="Fun_TF"/>
</dbReference>
<dbReference type="Pfam" id="PF11951">
    <property type="entry name" value="Fungal_trans_2"/>
    <property type="match status" value="1"/>
</dbReference>
<dbReference type="Pfam" id="PF20254">
    <property type="entry name" value="DMFA2_C"/>
    <property type="match status" value="1"/>
</dbReference>
<feature type="compositionally biased region" description="Polar residues" evidence="2">
    <location>
        <begin position="1"/>
        <end position="16"/>
    </location>
</feature>
<dbReference type="OrthoDB" id="5287072at2759"/>
<evidence type="ECO:0000313" key="4">
    <source>
        <dbReference type="EMBL" id="KAF0331870.1"/>
    </source>
</evidence>
<gene>
    <name evidence="4" type="ORF">GQ607_000990</name>
</gene>
<feature type="region of interest" description="Disordered" evidence="2">
    <location>
        <begin position="1"/>
        <end position="20"/>
    </location>
</feature>
<keyword evidence="5" id="KW-1185">Reference proteome</keyword>
<evidence type="ECO:0000313" key="5">
    <source>
        <dbReference type="Proteomes" id="UP000434172"/>
    </source>
</evidence>
<dbReference type="AlphaFoldDB" id="A0A8H3ZZ23"/>
<proteinExistence type="predicted"/>
<dbReference type="InterPro" id="IPR046540">
    <property type="entry name" value="DMFA2_C"/>
</dbReference>
<protein>
    <recommendedName>
        <fullName evidence="3">N,N-dimethylformamidase beta subunit-like C-terminal domain-containing protein</fullName>
    </recommendedName>
</protein>
<keyword evidence="1" id="KW-0539">Nucleus</keyword>
<evidence type="ECO:0000259" key="3">
    <source>
        <dbReference type="Pfam" id="PF20254"/>
    </source>
</evidence>
<reference evidence="4 5" key="1">
    <citation type="submission" date="2019-12" db="EMBL/GenBank/DDBJ databases">
        <title>A genome sequence resource for the geographically widespread anthracnose pathogen Colletotrichum asianum.</title>
        <authorList>
            <person name="Meng Y."/>
        </authorList>
    </citation>
    <scope>NUCLEOTIDE SEQUENCE [LARGE SCALE GENOMIC DNA]</scope>
    <source>
        <strain evidence="4 5">ICMP 18580</strain>
    </source>
</reference>
<dbReference type="Proteomes" id="UP000434172">
    <property type="component" value="Unassembled WGS sequence"/>
</dbReference>
<dbReference type="EMBL" id="WOWK01000002">
    <property type="protein sequence ID" value="KAF0331870.1"/>
    <property type="molecule type" value="Genomic_DNA"/>
</dbReference>
<organism evidence="4 5">
    <name type="scientific">Colletotrichum asianum</name>
    <dbReference type="NCBI Taxonomy" id="702518"/>
    <lineage>
        <taxon>Eukaryota</taxon>
        <taxon>Fungi</taxon>
        <taxon>Dikarya</taxon>
        <taxon>Ascomycota</taxon>
        <taxon>Pezizomycotina</taxon>
        <taxon>Sordariomycetes</taxon>
        <taxon>Hypocreomycetidae</taxon>
        <taxon>Glomerellales</taxon>
        <taxon>Glomerellaceae</taxon>
        <taxon>Colletotrichum</taxon>
        <taxon>Colletotrichum gloeosporioides species complex</taxon>
    </lineage>
</organism>
<name>A0A8H3ZZ23_9PEZI</name>
<feature type="domain" description="N,N-dimethylformamidase beta subunit-like C-terminal" evidence="3">
    <location>
        <begin position="299"/>
        <end position="725"/>
    </location>
</feature>
<accession>A0A8H3ZZ23</accession>
<sequence>MTSTAANFENPTQRGLPSQDEDEIIGYVDPWIASPGEHVAVKVSSTVPQFTWSLTRIIQGYGHPNAPDVKYETISTPTTSSSPIPGSYKAASCGSFAVVEAWERYGRKSIIGLRFSCYVQPWLPDADRQQVLMSTLDVGNFSGVALYLNNSGALGVYVGTGASVEQYETGIHLLRWKWAELCLSITHESVCIDVKHMERLTEVAPGPSQYSRRTDSPVLLDGKKPLTMAAGFSFDTTASAPHATKVFNGRLDSPHIQITRDGVSYITWAKFDFSLDMSSDRVVDTSGNANHGDLINAPTRAVKGFNWDGSEPDWTKARYGYGAIHFHDDDLDDAAWTTDFTLKVPTNAPSGAYAVIVRSVDPSADVSDHITFFVRPATTSSADIAVPKVAIVLSTFTYLAYANEHMYDQSRASRMTLAGGVQVRKDALWRRMARRTDLGCSLYDVHNDGSGCVFSTAKRPILNIRPGYVNWAFHRPREFSADQLMIGFLEEKLGRGGYDVLTDHDLHTRGVAALERYKVVLTGCHPEYPSLEVLNAYAAFARTGGNLMYLGGNGFYWCSVLDPHRPHRLEEGYGEAEVGHRSHSLEWAAALVAAELAFPIDSDSTWAWLLDGLESETGIEEGNMMDGFVIGTKGFGGGASGDEIDRMDVRLGTPINTILLATSTGHDDSFGVFNEEMMFPMVDTVGTKCEKVRSDMIVYETCGGGSVFSVGSINWYCSLGWDKYQNNVARITWNVLREFMRRGGEWDVTLALTTRQGCVLSESTMISLLDRDQASTQTFYSVSGCPEALFRRMIRLGSYAREYELVARMTCARFDLSPVLVLEKEIREWSDTEYEGPSDQQAFDSLQENSGTEDLAHYKEDLHHCAEAWRWGLLIYVVRVFRWERDKPAPQILDFLARKTLNHVSSCRCTSMVQKQLLLPVFLAGCETKDEHLRQIARSYCSWWNEWTRYDMFLTANALLEEIWKTEDSQEWWGSVIDKKNTSNQSNHQFLFG</sequence>
<evidence type="ECO:0000256" key="1">
    <source>
        <dbReference type="ARBA" id="ARBA00023242"/>
    </source>
</evidence>
<comment type="caution">
    <text evidence="4">The sequence shown here is derived from an EMBL/GenBank/DDBJ whole genome shotgun (WGS) entry which is preliminary data.</text>
</comment>